<proteinExistence type="predicted"/>
<dbReference type="SUPFAM" id="SSF53098">
    <property type="entry name" value="Ribonuclease H-like"/>
    <property type="match status" value="1"/>
</dbReference>
<keyword evidence="5" id="KW-1185">Reference proteome</keyword>
<dbReference type="PANTHER" id="PTHR33481:SF1">
    <property type="entry name" value="ENDONUCLEASE_EXONUCLEASE_PHOSPHATASE DOMAIN-CONTAINING PROTEIN-RELATED"/>
    <property type="match status" value="1"/>
</dbReference>
<dbReference type="GO" id="GO:0003676">
    <property type="term" value="F:nucleic acid binding"/>
    <property type="evidence" value="ECO:0007669"/>
    <property type="project" value="InterPro"/>
</dbReference>
<reference evidence="4 5" key="1">
    <citation type="submission" date="2022-05" db="EMBL/GenBank/DDBJ databases">
        <title>A multi-omics perspective on studying reproductive biology in Daphnia sinensis.</title>
        <authorList>
            <person name="Jia J."/>
        </authorList>
    </citation>
    <scope>NUCLEOTIDE SEQUENCE [LARGE SCALE GENOMIC DNA]</scope>
    <source>
        <strain evidence="4 5">WSL</strain>
    </source>
</reference>
<dbReference type="Pfam" id="PF00075">
    <property type="entry name" value="RNase_H"/>
    <property type="match status" value="1"/>
</dbReference>
<dbReference type="InterPro" id="IPR012337">
    <property type="entry name" value="RNaseH-like_sf"/>
</dbReference>
<dbReference type="Proteomes" id="UP000820818">
    <property type="component" value="Linkage Group LG1"/>
</dbReference>
<dbReference type="InterPro" id="IPR002156">
    <property type="entry name" value="RNaseH_domain"/>
</dbReference>
<dbReference type="PANTHER" id="PTHR33481">
    <property type="entry name" value="REVERSE TRANSCRIPTASE"/>
    <property type="match status" value="1"/>
</dbReference>
<evidence type="ECO:0000259" key="3">
    <source>
        <dbReference type="PROSITE" id="PS50879"/>
    </source>
</evidence>
<feature type="domain" description="RNase H type-1" evidence="3">
    <location>
        <begin position="604"/>
        <end position="736"/>
    </location>
</feature>
<name>A0AAD5LW55_9CRUS</name>
<dbReference type="AlphaFoldDB" id="A0AAD5LW55"/>
<dbReference type="GO" id="GO:0004523">
    <property type="term" value="F:RNA-DNA hybrid ribonuclease activity"/>
    <property type="evidence" value="ECO:0007669"/>
    <property type="project" value="InterPro"/>
</dbReference>
<evidence type="ECO:0000256" key="1">
    <source>
        <dbReference type="SAM" id="MobiDB-lite"/>
    </source>
</evidence>
<dbReference type="CDD" id="cd01650">
    <property type="entry name" value="RT_nLTR_like"/>
    <property type="match status" value="1"/>
</dbReference>
<organism evidence="4 5">
    <name type="scientific">Daphnia sinensis</name>
    <dbReference type="NCBI Taxonomy" id="1820382"/>
    <lineage>
        <taxon>Eukaryota</taxon>
        <taxon>Metazoa</taxon>
        <taxon>Ecdysozoa</taxon>
        <taxon>Arthropoda</taxon>
        <taxon>Crustacea</taxon>
        <taxon>Branchiopoda</taxon>
        <taxon>Diplostraca</taxon>
        <taxon>Cladocera</taxon>
        <taxon>Anomopoda</taxon>
        <taxon>Daphniidae</taxon>
        <taxon>Daphnia</taxon>
        <taxon>Daphnia similis group</taxon>
    </lineage>
</organism>
<dbReference type="SUPFAM" id="SSF56219">
    <property type="entry name" value="DNase I-like"/>
    <property type="match status" value="1"/>
</dbReference>
<feature type="domain" description="Reverse transcriptase" evidence="2">
    <location>
        <begin position="328"/>
        <end position="572"/>
    </location>
</feature>
<feature type="region of interest" description="Disordered" evidence="1">
    <location>
        <begin position="66"/>
        <end position="93"/>
    </location>
</feature>
<dbReference type="InterPro" id="IPR043502">
    <property type="entry name" value="DNA/RNA_pol_sf"/>
</dbReference>
<dbReference type="GO" id="GO:0042575">
    <property type="term" value="C:DNA polymerase complex"/>
    <property type="evidence" value="ECO:0007669"/>
    <property type="project" value="UniProtKB-ARBA"/>
</dbReference>
<gene>
    <name evidence="4" type="ORF">GHT06_008950</name>
</gene>
<comment type="caution">
    <text evidence="4">The sequence shown here is derived from an EMBL/GenBank/DDBJ whole genome shotgun (WGS) entry which is preliminary data.</text>
</comment>
<evidence type="ECO:0000313" key="5">
    <source>
        <dbReference type="Proteomes" id="UP000820818"/>
    </source>
</evidence>
<protein>
    <submittedName>
        <fullName evidence="4">R-directed D polymerase from mobile element jockey-like</fullName>
    </submittedName>
</protein>
<dbReference type="EMBL" id="WJBH02000001">
    <property type="protein sequence ID" value="KAI9565173.1"/>
    <property type="molecule type" value="Genomic_DNA"/>
</dbReference>
<dbReference type="CDD" id="cd09276">
    <property type="entry name" value="Rnase_HI_RT_non_LTR"/>
    <property type="match status" value="1"/>
</dbReference>
<dbReference type="InterPro" id="IPR036397">
    <property type="entry name" value="RNaseH_sf"/>
</dbReference>
<dbReference type="PROSITE" id="PS50878">
    <property type="entry name" value="RT_POL"/>
    <property type="match status" value="1"/>
</dbReference>
<feature type="region of interest" description="Disordered" evidence="1">
    <location>
        <begin position="554"/>
        <end position="575"/>
    </location>
</feature>
<dbReference type="InterPro" id="IPR036691">
    <property type="entry name" value="Endo/exonu/phosph_ase_sf"/>
</dbReference>
<dbReference type="Gene3D" id="3.30.420.10">
    <property type="entry name" value="Ribonuclease H-like superfamily/Ribonuclease H"/>
    <property type="match status" value="1"/>
</dbReference>
<dbReference type="Gene3D" id="3.60.10.10">
    <property type="entry name" value="Endonuclease/exonuclease/phosphatase"/>
    <property type="match status" value="1"/>
</dbReference>
<dbReference type="PROSITE" id="PS50879">
    <property type="entry name" value="RNASE_H_1"/>
    <property type="match status" value="1"/>
</dbReference>
<dbReference type="SUPFAM" id="SSF56672">
    <property type="entry name" value="DNA/RNA polymerases"/>
    <property type="match status" value="1"/>
</dbReference>
<evidence type="ECO:0000313" key="4">
    <source>
        <dbReference type="EMBL" id="KAI9565173.1"/>
    </source>
</evidence>
<sequence length="794" mass="88796">MNISASEDDAFSMPSCNRRKTPEVINLRISPYELITGSAQSQSNITTIVKKRQRSYKVKKKIDTYTGPARVRQPASTHVAESRPDEEWPANSKNYNTRTTVSLPPVIYKLIDGKANFRQIEMTELKAIIHDITLQVDKPKRSGSLRGGDLFVYPTDVAQRDALTSPNIETVGISINVIGYGKIDIISVYCPHGDCTKEEITQLLGSSNTNKTLVGGDLNGHHDALLETPEFTLIKPPKLGTYAKAKLFLKTFFDCPAPHDIAYRHLEEQIKEAMSSTNPSPLNNPITTEEIESGLSRLKSNETGLDLILNKMLANLNYENRDYMCLTFNSLLLHGVSPPEQAAVIPILKPNKQLQDPVSYRPISLTSCLGKVMERIIKNKLSWHLETNFLLQPSQAGFRPDRSLPTYAVFLDITKAFDRTLSEGVLFKLSNLGIRDQILKWIQSFLTGRYVRVRIGNFLSPVVPVNSGVPQGAVLSPLLFNVMMSDLPLPPSGTHTTTPTICLKMRNLFTQNRLWHHSLCYCAINIAKIDIVSREILRLILGAFKSIPTNTFSKPSQTTLRKEKRPRRGQSPHSTSYFAMTKSTATQNETKARALFNSFSHQLPQSTIKVFSDGSVISSHTSCAYTIDEKKLKVLGSSHQAPTSKRPNFTAFLRPWKPATTEARPPELYVFVDSQSALMAINAAPKQIYNPVINDIWYLLNSLKDSGTRTHISWIPSRVGILVNEQADKLANNQNNIPASNRIDNSHTDTLSELKTSGKPCICFRTKLGIIEWHHHPIRAISIALHRLSTQPLN</sequence>
<dbReference type="InterPro" id="IPR000477">
    <property type="entry name" value="RT_dom"/>
</dbReference>
<dbReference type="Pfam" id="PF00078">
    <property type="entry name" value="RVT_1"/>
    <property type="match status" value="1"/>
</dbReference>
<dbReference type="GO" id="GO:0071897">
    <property type="term" value="P:DNA biosynthetic process"/>
    <property type="evidence" value="ECO:0007669"/>
    <property type="project" value="UniProtKB-ARBA"/>
</dbReference>
<accession>A0AAD5LW55</accession>
<evidence type="ECO:0000259" key="2">
    <source>
        <dbReference type="PROSITE" id="PS50878"/>
    </source>
</evidence>